<reference evidence="1 2" key="1">
    <citation type="submission" date="2020-04" db="EMBL/GenBank/DDBJ databases">
        <authorList>
            <person name="Hitch T.C.A."/>
            <person name="Wylensek D."/>
            <person name="Clavel T."/>
        </authorList>
    </citation>
    <scope>NUCLEOTIDE SEQUENCE [LARGE SCALE GENOMIC DNA]</scope>
    <source>
        <strain evidence="1 2">PG-251-APC-1</strain>
    </source>
</reference>
<proteinExistence type="predicted"/>
<sequence>MGYYSEIGLTISAAGYNQLTGKLTTLEDSELRTVVENLLAHADTHYTSKEGDQLWFWNWTKWYSTFPEINWLQAQLNELDAQDFYFIRIGEEFDDVETDGSWCENPFEMEVSRGISMREAIEG</sequence>
<dbReference type="EMBL" id="JABAFY010000020">
    <property type="protein sequence ID" value="NME52218.1"/>
    <property type="molecule type" value="Genomic_DNA"/>
</dbReference>
<dbReference type="AlphaFoldDB" id="A0A848CD15"/>
<evidence type="ECO:0000313" key="1">
    <source>
        <dbReference type="EMBL" id="NME52218.1"/>
    </source>
</evidence>
<organism evidence="1 2">
    <name type="scientific">Desulfovibrio piger</name>
    <dbReference type="NCBI Taxonomy" id="901"/>
    <lineage>
        <taxon>Bacteria</taxon>
        <taxon>Pseudomonadati</taxon>
        <taxon>Thermodesulfobacteriota</taxon>
        <taxon>Desulfovibrionia</taxon>
        <taxon>Desulfovibrionales</taxon>
        <taxon>Desulfovibrionaceae</taxon>
        <taxon>Desulfovibrio</taxon>
    </lineage>
</organism>
<accession>A0A848CD15</accession>
<name>A0A848CD15_9BACT</name>
<dbReference type="RefSeq" id="WP_168935599.1">
    <property type="nucleotide sequence ID" value="NZ_JABAFY010000020.1"/>
</dbReference>
<evidence type="ECO:0000313" key="2">
    <source>
        <dbReference type="Proteomes" id="UP000522333"/>
    </source>
</evidence>
<protein>
    <submittedName>
        <fullName evidence="1">Uncharacterized protein</fullName>
    </submittedName>
</protein>
<dbReference type="Proteomes" id="UP000522333">
    <property type="component" value="Unassembled WGS sequence"/>
</dbReference>
<comment type="caution">
    <text evidence="1">The sequence shown here is derived from an EMBL/GenBank/DDBJ whole genome shotgun (WGS) entry which is preliminary data.</text>
</comment>
<gene>
    <name evidence="1" type="ORF">HF854_06685</name>
</gene>